<dbReference type="WBParaSite" id="Minc3s05124g37633">
    <property type="protein sequence ID" value="Minc3s05124g37633"/>
    <property type="gene ID" value="Minc3s05124g37633"/>
</dbReference>
<sequence length="57" mass="6344">MLPLILEALDRGMYLKHAADGRGLIMSIRIGVQVKTCIVFSPSHFATMLSLLKRCRA</sequence>
<dbReference type="AlphaFoldDB" id="A0A914NH91"/>
<keyword evidence="1" id="KW-1185">Reference proteome</keyword>
<evidence type="ECO:0000313" key="1">
    <source>
        <dbReference type="Proteomes" id="UP000887563"/>
    </source>
</evidence>
<proteinExistence type="predicted"/>
<dbReference type="Proteomes" id="UP000887563">
    <property type="component" value="Unplaced"/>
</dbReference>
<organism evidence="1 2">
    <name type="scientific">Meloidogyne incognita</name>
    <name type="common">Southern root-knot nematode worm</name>
    <name type="synonym">Oxyuris incognita</name>
    <dbReference type="NCBI Taxonomy" id="6306"/>
    <lineage>
        <taxon>Eukaryota</taxon>
        <taxon>Metazoa</taxon>
        <taxon>Ecdysozoa</taxon>
        <taxon>Nematoda</taxon>
        <taxon>Chromadorea</taxon>
        <taxon>Rhabditida</taxon>
        <taxon>Tylenchina</taxon>
        <taxon>Tylenchomorpha</taxon>
        <taxon>Tylenchoidea</taxon>
        <taxon>Meloidogynidae</taxon>
        <taxon>Meloidogyninae</taxon>
        <taxon>Meloidogyne</taxon>
        <taxon>Meloidogyne incognita group</taxon>
    </lineage>
</organism>
<reference evidence="2" key="1">
    <citation type="submission" date="2022-11" db="UniProtKB">
        <authorList>
            <consortium name="WormBaseParasite"/>
        </authorList>
    </citation>
    <scope>IDENTIFICATION</scope>
</reference>
<protein>
    <submittedName>
        <fullName evidence="2">Uncharacterized protein</fullName>
    </submittedName>
</protein>
<name>A0A914NH91_MELIC</name>
<accession>A0A914NH91</accession>
<evidence type="ECO:0000313" key="2">
    <source>
        <dbReference type="WBParaSite" id="Minc3s05124g37633"/>
    </source>
</evidence>